<dbReference type="Pfam" id="PF00106">
    <property type="entry name" value="adh_short"/>
    <property type="match status" value="1"/>
</dbReference>
<dbReference type="PANTHER" id="PTHR43618:SF13">
    <property type="entry name" value="CHAIN DEHYDROGENASE, PUTATIVE (AFU_ORTHOLOGUE AFUA_1G17650)-RELATED"/>
    <property type="match status" value="1"/>
</dbReference>
<evidence type="ECO:0000256" key="2">
    <source>
        <dbReference type="ARBA" id="ARBA00022857"/>
    </source>
</evidence>
<organism evidence="4 5">
    <name type="scientific">Cephalotrichum gorgonifer</name>
    <dbReference type="NCBI Taxonomy" id="2041049"/>
    <lineage>
        <taxon>Eukaryota</taxon>
        <taxon>Fungi</taxon>
        <taxon>Dikarya</taxon>
        <taxon>Ascomycota</taxon>
        <taxon>Pezizomycotina</taxon>
        <taxon>Sordariomycetes</taxon>
        <taxon>Hypocreomycetidae</taxon>
        <taxon>Microascales</taxon>
        <taxon>Microascaceae</taxon>
        <taxon>Cephalotrichum</taxon>
    </lineage>
</organism>
<comment type="similarity">
    <text evidence="1">Belongs to the short-chain dehydrogenases/reductases (SDR) family.</text>
</comment>
<dbReference type="InterPro" id="IPR002347">
    <property type="entry name" value="SDR_fam"/>
</dbReference>
<keyword evidence="5" id="KW-1185">Reference proteome</keyword>
<dbReference type="GO" id="GO:0016491">
    <property type="term" value="F:oxidoreductase activity"/>
    <property type="evidence" value="ECO:0007669"/>
    <property type="project" value="UniProtKB-KW"/>
</dbReference>
<dbReference type="Gene3D" id="3.40.50.720">
    <property type="entry name" value="NAD(P)-binding Rossmann-like Domain"/>
    <property type="match status" value="1"/>
</dbReference>
<reference evidence="4" key="1">
    <citation type="submission" date="2018-03" db="EMBL/GenBank/DDBJ databases">
        <authorList>
            <person name="Guldener U."/>
        </authorList>
    </citation>
    <scope>NUCLEOTIDE SEQUENCE</scope>
</reference>
<keyword evidence="2" id="KW-0521">NADP</keyword>
<evidence type="ECO:0000313" key="5">
    <source>
        <dbReference type="Proteomes" id="UP001187682"/>
    </source>
</evidence>
<dbReference type="InterPro" id="IPR052178">
    <property type="entry name" value="Sec_Metab_Biosynth_SDR"/>
</dbReference>
<dbReference type="CDD" id="cd05233">
    <property type="entry name" value="SDR_c"/>
    <property type="match status" value="1"/>
</dbReference>
<dbReference type="SUPFAM" id="SSF51735">
    <property type="entry name" value="NAD(P)-binding Rossmann-fold domains"/>
    <property type="match status" value="1"/>
</dbReference>
<name>A0AAE8N0K9_9PEZI</name>
<comment type="caution">
    <text evidence="4">The sequence shown here is derived from an EMBL/GenBank/DDBJ whole genome shotgun (WGS) entry which is preliminary data.</text>
</comment>
<gene>
    <name evidence="4" type="ORF">DNG_05850</name>
</gene>
<dbReference type="EMBL" id="ONZQ02000007">
    <property type="protein sequence ID" value="SPO03168.1"/>
    <property type="molecule type" value="Genomic_DNA"/>
</dbReference>
<sequence>MSSRKVALVTAGSAGLGAAIAKVLALDLGMSVTINYSNNATRAEALVAKFREAHASRPVKDGLDMPVFRAIKADIFSKDEIRRLVSETTDASGGRLDVVISNAGWTQIRNFSDLDDGIFEDDWDRCYNSNVKSHLWLFHAARKHLEEANEREKGSAVFVSTASIAGVKPSGSSLPYAVSKAAQIHLMKSLASICAPSIRVNSVSPGLLLTEWGLSFPPEKIAEAKETNKLKTIATVEDVAEHVRAFVVSNSVTGQNSIIDAGLSL</sequence>
<dbReference type="Proteomes" id="UP001187682">
    <property type="component" value="Unassembled WGS sequence"/>
</dbReference>
<proteinExistence type="inferred from homology"/>
<dbReference type="PANTHER" id="PTHR43618">
    <property type="entry name" value="7-ALPHA-HYDROXYSTEROID DEHYDROGENASE"/>
    <property type="match status" value="1"/>
</dbReference>
<protein>
    <submittedName>
        <fullName evidence="4">Related to cis-1,2-dihydro-1,2-dihydroxynaphthalene dehydrogenase</fullName>
    </submittedName>
</protein>
<evidence type="ECO:0000256" key="1">
    <source>
        <dbReference type="ARBA" id="ARBA00006484"/>
    </source>
</evidence>
<keyword evidence="3" id="KW-0560">Oxidoreductase</keyword>
<accession>A0AAE8N0K9</accession>
<evidence type="ECO:0000313" key="4">
    <source>
        <dbReference type="EMBL" id="SPO03168.1"/>
    </source>
</evidence>
<dbReference type="InterPro" id="IPR036291">
    <property type="entry name" value="NAD(P)-bd_dom_sf"/>
</dbReference>
<evidence type="ECO:0000256" key="3">
    <source>
        <dbReference type="ARBA" id="ARBA00023002"/>
    </source>
</evidence>
<dbReference type="PRINTS" id="PR00081">
    <property type="entry name" value="GDHRDH"/>
</dbReference>
<dbReference type="AlphaFoldDB" id="A0AAE8N0K9"/>